<dbReference type="eggNOG" id="KOG0192">
    <property type="taxonomic scope" value="Eukaryota"/>
</dbReference>
<keyword evidence="1" id="KW-0472">Membrane</keyword>
<dbReference type="PROSITE" id="PS50011">
    <property type="entry name" value="PROTEIN_KINASE_DOM"/>
    <property type="match status" value="1"/>
</dbReference>
<proteinExistence type="predicted"/>
<dbReference type="PANTHER" id="PTHR44329">
    <property type="entry name" value="SERINE/THREONINE-PROTEIN KINASE TNNI3K-RELATED"/>
    <property type="match status" value="1"/>
</dbReference>
<dbReference type="STRING" id="1156394.T0QTL1"/>
<organism evidence="3 4">
    <name type="scientific">Saprolegnia diclina (strain VS20)</name>
    <dbReference type="NCBI Taxonomy" id="1156394"/>
    <lineage>
        <taxon>Eukaryota</taxon>
        <taxon>Sar</taxon>
        <taxon>Stramenopiles</taxon>
        <taxon>Oomycota</taxon>
        <taxon>Saprolegniomycetes</taxon>
        <taxon>Saprolegniales</taxon>
        <taxon>Saprolegniaceae</taxon>
        <taxon>Saprolegnia</taxon>
    </lineage>
</organism>
<keyword evidence="4" id="KW-1185">Reference proteome</keyword>
<dbReference type="PANTHER" id="PTHR44329:SF214">
    <property type="entry name" value="PROTEIN KINASE DOMAIN-CONTAINING PROTEIN"/>
    <property type="match status" value="1"/>
</dbReference>
<dbReference type="Pfam" id="PF07714">
    <property type="entry name" value="PK_Tyr_Ser-Thr"/>
    <property type="match status" value="1"/>
</dbReference>
<keyword evidence="3" id="KW-0808">Transferase</keyword>
<dbReference type="Proteomes" id="UP000030762">
    <property type="component" value="Unassembled WGS sequence"/>
</dbReference>
<dbReference type="GO" id="GO:0005524">
    <property type="term" value="F:ATP binding"/>
    <property type="evidence" value="ECO:0007669"/>
    <property type="project" value="InterPro"/>
</dbReference>
<dbReference type="AlphaFoldDB" id="T0QTL1"/>
<feature type="domain" description="Protein kinase" evidence="2">
    <location>
        <begin position="352"/>
        <end position="597"/>
    </location>
</feature>
<keyword evidence="1" id="KW-0812">Transmembrane</keyword>
<evidence type="ECO:0000259" key="2">
    <source>
        <dbReference type="PROSITE" id="PS50011"/>
    </source>
</evidence>
<dbReference type="VEuPathDB" id="FungiDB:SDRG_01456"/>
<evidence type="ECO:0000256" key="1">
    <source>
        <dbReference type="SAM" id="Phobius"/>
    </source>
</evidence>
<dbReference type="OMA" id="LYRELEW"/>
<keyword evidence="3" id="KW-0418">Kinase</keyword>
<dbReference type="InterPro" id="IPR051681">
    <property type="entry name" value="Ser/Thr_Kinases-Pseudokinases"/>
</dbReference>
<name>T0QTL1_SAPDV</name>
<dbReference type="InterPro" id="IPR011009">
    <property type="entry name" value="Kinase-like_dom_sf"/>
</dbReference>
<feature type="transmembrane region" description="Helical" evidence="1">
    <location>
        <begin position="266"/>
        <end position="288"/>
    </location>
</feature>
<keyword evidence="3" id="KW-0723">Serine/threonine-protein kinase</keyword>
<reference evidence="3 4" key="1">
    <citation type="submission" date="2012-04" db="EMBL/GenBank/DDBJ databases">
        <title>The Genome Sequence of Saprolegnia declina VS20.</title>
        <authorList>
            <consortium name="The Broad Institute Genome Sequencing Platform"/>
            <person name="Russ C."/>
            <person name="Nusbaum C."/>
            <person name="Tyler B."/>
            <person name="van West P."/>
            <person name="Dieguez-Uribeondo J."/>
            <person name="de Bruijn I."/>
            <person name="Tripathy S."/>
            <person name="Jiang R."/>
            <person name="Young S.K."/>
            <person name="Zeng Q."/>
            <person name="Gargeya S."/>
            <person name="Fitzgerald M."/>
            <person name="Haas B."/>
            <person name="Abouelleil A."/>
            <person name="Alvarado L."/>
            <person name="Arachchi H.M."/>
            <person name="Berlin A."/>
            <person name="Chapman S.B."/>
            <person name="Goldberg J."/>
            <person name="Griggs A."/>
            <person name="Gujja S."/>
            <person name="Hansen M."/>
            <person name="Howarth C."/>
            <person name="Imamovic A."/>
            <person name="Larimer J."/>
            <person name="McCowen C."/>
            <person name="Montmayeur A."/>
            <person name="Murphy C."/>
            <person name="Neiman D."/>
            <person name="Pearson M."/>
            <person name="Priest M."/>
            <person name="Roberts A."/>
            <person name="Saif S."/>
            <person name="Shea T."/>
            <person name="Sisk P."/>
            <person name="Sykes S."/>
            <person name="Wortman J."/>
            <person name="Nusbaum C."/>
            <person name="Birren B."/>
        </authorList>
    </citation>
    <scope>NUCLEOTIDE SEQUENCE [LARGE SCALE GENOMIC DNA]</scope>
    <source>
        <strain evidence="3 4">VS20</strain>
    </source>
</reference>
<keyword evidence="1" id="KW-1133">Transmembrane helix</keyword>
<protein>
    <submittedName>
        <fullName evidence="3">Serine/threonine protein kinase</fullName>
    </submittedName>
</protein>
<evidence type="ECO:0000313" key="4">
    <source>
        <dbReference type="Proteomes" id="UP000030762"/>
    </source>
</evidence>
<dbReference type="InterPro" id="IPR001245">
    <property type="entry name" value="Ser-Thr/Tyr_kinase_cat_dom"/>
</dbReference>
<evidence type="ECO:0000313" key="3">
    <source>
        <dbReference type="EMBL" id="EQC41489.1"/>
    </source>
</evidence>
<dbReference type="GO" id="GO:0004674">
    <property type="term" value="F:protein serine/threonine kinase activity"/>
    <property type="evidence" value="ECO:0007669"/>
    <property type="project" value="UniProtKB-KW"/>
</dbReference>
<dbReference type="OrthoDB" id="72511at2759"/>
<dbReference type="InterPro" id="IPR000719">
    <property type="entry name" value="Prot_kinase_dom"/>
</dbReference>
<accession>T0QTL1</accession>
<dbReference type="EMBL" id="JH767134">
    <property type="protein sequence ID" value="EQC41489.1"/>
    <property type="molecule type" value="Genomic_DNA"/>
</dbReference>
<dbReference type="Gene3D" id="1.10.510.10">
    <property type="entry name" value="Transferase(Phosphotransferase) domain 1"/>
    <property type="match status" value="1"/>
</dbReference>
<dbReference type="InParanoid" id="T0QTL1"/>
<dbReference type="RefSeq" id="XP_008605203.1">
    <property type="nucleotide sequence ID" value="XM_008606981.1"/>
</dbReference>
<gene>
    <name evidence="3" type="ORF">SDRG_01456</name>
</gene>
<sequence length="616" mass="67973">MQWRESANYVGRYQALYDAGVVDPAPLALPPPPSVLQRLSPLRLRWASLPSLLQRALIWDAGFVLGFADGADAYVQVYTNCTSDRSGVPMGDIAVNFATFLNGHMPLNNRTECQSASNTTVLRSQNCDGKLSDAMAKCAIDLNGFPDGHSSQLAQDDLPLNDIPEPRVFQHEDVNAGWTKPAIHTQPHGRYPEAPWGTCPLPGRSALTIPCEVRNQRADSTNRCLPAPSAVMDDWLTAYKASLPQPTSETTNANNHASPSNPTVQLVGIAIGGVFGLVFLLYLIRCLFQRRAARSSKDSAASPHVWGPRSTQLLTSSHAIEASPVAAPSSSSSAQFQHDPRLLAKRLSYKDVVCDRVLSRSATAEVCVGRLGTETVAIKKTLSPESLDVFTEEIRVMARLQHHNIVRFHGFAWDNQHLSSLVAVTEYLAQGDLPAFLQRHRAAPWSTKLLLALDIARGLAYLHEEANVLHRGLKPKNVLVIDSMHCKLSVTGLRRDVPRDDAFYTAPEVLYGEPVTREADLYAFGCILVELDRHEPVFSDLHVAPLVVLNKILSEGLRPAVSPSCPEAVRLLASECLARDPRARPMALNLYRELEWMRQNEEWEMLSGRALREFTI</sequence>
<dbReference type="SUPFAM" id="SSF56112">
    <property type="entry name" value="Protein kinase-like (PK-like)"/>
    <property type="match status" value="1"/>
</dbReference>
<dbReference type="GeneID" id="19942183"/>